<comment type="caution">
    <text evidence="7">The sequence shown here is derived from an EMBL/GenBank/DDBJ whole genome shotgun (WGS) entry which is preliminary data.</text>
</comment>
<dbReference type="PANTHER" id="PTHR30293:SF0">
    <property type="entry name" value="NITROGEN ASSIMILATION REGULATORY PROTEIN NAC"/>
    <property type="match status" value="1"/>
</dbReference>
<keyword evidence="3" id="KW-0238">DNA-binding</keyword>
<dbReference type="InterPro" id="IPR000847">
    <property type="entry name" value="LysR_HTH_N"/>
</dbReference>
<dbReference type="SUPFAM" id="SSF46785">
    <property type="entry name" value="Winged helix' DNA-binding domain"/>
    <property type="match status" value="1"/>
</dbReference>
<gene>
    <name evidence="7" type="ORF">J512_1727</name>
</gene>
<proteinExistence type="inferred from homology"/>
<evidence type="ECO:0000256" key="2">
    <source>
        <dbReference type="ARBA" id="ARBA00023015"/>
    </source>
</evidence>
<dbReference type="SUPFAM" id="SSF53850">
    <property type="entry name" value="Periplasmic binding protein-like II"/>
    <property type="match status" value="1"/>
</dbReference>
<dbReference type="RefSeq" id="WP_000421143.1">
    <property type="nucleotide sequence ID" value="NZ_JEWH01000017.1"/>
</dbReference>
<dbReference type="Gene3D" id="3.40.190.290">
    <property type="match status" value="1"/>
</dbReference>
<evidence type="ECO:0000256" key="5">
    <source>
        <dbReference type="ARBA" id="ARBA00023163"/>
    </source>
</evidence>
<dbReference type="GO" id="GO:2000142">
    <property type="term" value="P:regulation of DNA-templated transcription initiation"/>
    <property type="evidence" value="ECO:0007669"/>
    <property type="project" value="TreeGrafter"/>
</dbReference>
<sequence>MELKQLKYFIAVIESGSLGKAAKNLDIGTSALSQQISKLESELSIRLLQRTALGTVPTPAGLAFFQQVQLALRHLDHAVDSAHSSRLSGHVTVGFSPSVAAVIGTHFLKLMRSRYPDIKVRLIEGLSGDLKALVNARQLDVAIIFSDDVDPQWAIQPLVKEQMFLISPKEVLGQYHLESCIDTQTITHSQLKELPLILPSQRHGLRLLLEQKIHQLKVAYEIDGLHLLMESISQLEMATIQPAGASLNSRQDLCLLRVVEPAIERINYLISLSEEELSPATLATKVVIRACITNLINEKRWPGAELVNT</sequence>
<dbReference type="PATRIC" id="fig|1310613.3.peg.1654"/>
<keyword evidence="2" id="KW-0805">Transcription regulation</keyword>
<evidence type="ECO:0000256" key="3">
    <source>
        <dbReference type="ARBA" id="ARBA00023125"/>
    </source>
</evidence>
<keyword evidence="4" id="KW-0010">Activator</keyword>
<feature type="domain" description="HTH lysR-type" evidence="6">
    <location>
        <begin position="1"/>
        <end position="58"/>
    </location>
</feature>
<reference evidence="7 8" key="1">
    <citation type="submission" date="2014-02" db="EMBL/GenBank/DDBJ databases">
        <title>Comparative genomics and transcriptomics to identify genetic mechanisms underlying the emergence of carbapenem resistant Acinetobacter baumannii (CRAb).</title>
        <authorList>
            <person name="Harris A.D."/>
            <person name="Johnson K.J."/>
            <person name="George J."/>
            <person name="Shefchek K."/>
            <person name="Daugherty S.C."/>
            <person name="Parankush S."/>
            <person name="Sadzewicz L."/>
            <person name="Tallon L."/>
            <person name="Sengamalay N."/>
            <person name="Hazen T.H."/>
            <person name="Rasko D.A."/>
        </authorList>
    </citation>
    <scope>NUCLEOTIDE SEQUENCE [LARGE SCALE GENOMIC DNA]</scope>
    <source>
        <strain evidence="7 8">1295743</strain>
    </source>
</reference>
<dbReference type="GO" id="GO:0003677">
    <property type="term" value="F:DNA binding"/>
    <property type="evidence" value="ECO:0007669"/>
    <property type="project" value="UniProtKB-KW"/>
</dbReference>
<evidence type="ECO:0000256" key="1">
    <source>
        <dbReference type="ARBA" id="ARBA00009437"/>
    </source>
</evidence>
<dbReference type="EMBL" id="JEWH01000017">
    <property type="protein sequence ID" value="EXB06038.1"/>
    <property type="molecule type" value="Genomic_DNA"/>
</dbReference>
<evidence type="ECO:0000256" key="4">
    <source>
        <dbReference type="ARBA" id="ARBA00023159"/>
    </source>
</evidence>
<dbReference type="Pfam" id="PF00126">
    <property type="entry name" value="HTH_1"/>
    <property type="match status" value="1"/>
</dbReference>
<organism evidence="7 8">
    <name type="scientific">Acinetobacter baumannii (strain 1295743)</name>
    <dbReference type="NCBI Taxonomy" id="1310613"/>
    <lineage>
        <taxon>Bacteria</taxon>
        <taxon>Pseudomonadati</taxon>
        <taxon>Pseudomonadota</taxon>
        <taxon>Gammaproteobacteria</taxon>
        <taxon>Moraxellales</taxon>
        <taxon>Moraxellaceae</taxon>
        <taxon>Acinetobacter</taxon>
        <taxon>Acinetobacter calcoaceticus/baumannii complex</taxon>
    </lineage>
</organism>
<evidence type="ECO:0000259" key="6">
    <source>
        <dbReference type="PROSITE" id="PS50931"/>
    </source>
</evidence>
<comment type="similarity">
    <text evidence="1">Belongs to the LysR transcriptional regulatory family.</text>
</comment>
<name>A0A009IQI4_ACIB9</name>
<dbReference type="Proteomes" id="UP000020595">
    <property type="component" value="Unassembled WGS sequence"/>
</dbReference>
<evidence type="ECO:0000313" key="7">
    <source>
        <dbReference type="EMBL" id="EXB06038.1"/>
    </source>
</evidence>
<dbReference type="AlphaFoldDB" id="A0A009IQI4"/>
<dbReference type="InterPro" id="IPR036388">
    <property type="entry name" value="WH-like_DNA-bd_sf"/>
</dbReference>
<protein>
    <submittedName>
        <fullName evidence="7">Bacterial regulatory helix-turn-helix, lysR family protein</fullName>
    </submittedName>
</protein>
<dbReference type="GO" id="GO:0003700">
    <property type="term" value="F:DNA-binding transcription factor activity"/>
    <property type="evidence" value="ECO:0007669"/>
    <property type="project" value="InterPro"/>
</dbReference>
<accession>A0A009IQI4</accession>
<dbReference type="Pfam" id="PF03466">
    <property type="entry name" value="LysR_substrate"/>
    <property type="match status" value="1"/>
</dbReference>
<evidence type="ECO:0000313" key="8">
    <source>
        <dbReference type="Proteomes" id="UP000020595"/>
    </source>
</evidence>
<keyword evidence="5" id="KW-0804">Transcription</keyword>
<dbReference type="GeneID" id="92892655"/>
<dbReference type="PROSITE" id="PS50931">
    <property type="entry name" value="HTH_LYSR"/>
    <property type="match status" value="1"/>
</dbReference>
<dbReference type="InterPro" id="IPR005119">
    <property type="entry name" value="LysR_subst-bd"/>
</dbReference>
<dbReference type="FunFam" id="1.10.10.10:FF:000001">
    <property type="entry name" value="LysR family transcriptional regulator"/>
    <property type="match status" value="1"/>
</dbReference>
<dbReference type="InterPro" id="IPR036390">
    <property type="entry name" value="WH_DNA-bd_sf"/>
</dbReference>
<dbReference type="PANTHER" id="PTHR30293">
    <property type="entry name" value="TRANSCRIPTIONAL REGULATORY PROTEIN NAC-RELATED"/>
    <property type="match status" value="1"/>
</dbReference>
<dbReference type="Gene3D" id="1.10.10.10">
    <property type="entry name" value="Winged helix-like DNA-binding domain superfamily/Winged helix DNA-binding domain"/>
    <property type="match status" value="1"/>
</dbReference>